<dbReference type="InterPro" id="IPR013783">
    <property type="entry name" value="Ig-like_fold"/>
</dbReference>
<dbReference type="PROSITE" id="PS50202">
    <property type="entry name" value="MSP"/>
    <property type="match status" value="1"/>
</dbReference>
<keyword evidence="1" id="KW-0963">Cytoplasm</keyword>
<dbReference type="Pfam" id="PF00635">
    <property type="entry name" value="Motile_Sperm"/>
    <property type="match status" value="1"/>
</dbReference>
<evidence type="ECO:0000256" key="1">
    <source>
        <dbReference type="RuleBase" id="RU003425"/>
    </source>
</evidence>
<evidence type="ECO:0000313" key="3">
    <source>
        <dbReference type="Proteomes" id="UP000887566"/>
    </source>
</evidence>
<dbReference type="AlphaFoldDB" id="A0A914VQV8"/>
<evidence type="ECO:0000259" key="2">
    <source>
        <dbReference type="PROSITE" id="PS50202"/>
    </source>
</evidence>
<dbReference type="Proteomes" id="UP000887566">
    <property type="component" value="Unplaced"/>
</dbReference>
<dbReference type="Gene3D" id="2.60.40.10">
    <property type="entry name" value="Immunoglobulins"/>
    <property type="match status" value="1"/>
</dbReference>
<proteinExistence type="predicted"/>
<dbReference type="InterPro" id="IPR000535">
    <property type="entry name" value="MSP_dom"/>
</dbReference>
<dbReference type="WBParaSite" id="PSAMB.scaffold2375size23543.g17590.t1">
    <property type="protein sequence ID" value="PSAMB.scaffold2375size23543.g17590.t1"/>
    <property type="gene ID" value="PSAMB.scaffold2375size23543.g17590"/>
</dbReference>
<reference evidence="4" key="1">
    <citation type="submission" date="2022-11" db="UniProtKB">
        <authorList>
            <consortium name="WormBaseParasite"/>
        </authorList>
    </citation>
    <scope>IDENTIFICATION</scope>
</reference>
<organism evidence="3 4">
    <name type="scientific">Plectus sambesii</name>
    <dbReference type="NCBI Taxonomy" id="2011161"/>
    <lineage>
        <taxon>Eukaryota</taxon>
        <taxon>Metazoa</taxon>
        <taxon>Ecdysozoa</taxon>
        <taxon>Nematoda</taxon>
        <taxon>Chromadorea</taxon>
        <taxon>Plectida</taxon>
        <taxon>Plectina</taxon>
        <taxon>Plectoidea</taxon>
        <taxon>Plectidae</taxon>
        <taxon>Plectus</taxon>
    </lineage>
</organism>
<dbReference type="InterPro" id="IPR008962">
    <property type="entry name" value="PapD-like_sf"/>
</dbReference>
<name>A0A914VQV8_9BILA</name>
<keyword evidence="1" id="KW-0206">Cytoskeleton</keyword>
<sequence>MNEEMAAHATMPDAELRPSPRWLIFSADSGYERPQVMRVQLSNTDNQRPVVFHVRAKDPRVPRVHPKAGWIEPGGAVDVDVFVPAADDWPRDPVSFAGQRHRVLVESAHPPLLVDRPSDPRVAADYAKELFRSARAVSTMYTFLSLWLPKLIDSSAADCC</sequence>
<comment type="function">
    <text evidence="1">Central component in molecular interactions underlying sperm crawling. Forms an extensive filament system that extends from sperm villipoda, along the leading edge of the pseudopod.</text>
</comment>
<accession>A0A914VQV8</accession>
<evidence type="ECO:0000313" key="4">
    <source>
        <dbReference type="WBParaSite" id="PSAMB.scaffold2375size23543.g17590.t1"/>
    </source>
</evidence>
<keyword evidence="3" id="KW-1185">Reference proteome</keyword>
<dbReference type="SUPFAM" id="SSF49354">
    <property type="entry name" value="PapD-like"/>
    <property type="match status" value="1"/>
</dbReference>
<protein>
    <recommendedName>
        <fullName evidence="1">Major sperm protein</fullName>
    </recommendedName>
</protein>
<feature type="domain" description="MSP" evidence="2">
    <location>
        <begin position="13"/>
        <end position="149"/>
    </location>
</feature>